<sequence>MDNTFFVTNDDLKSYIHNIHNFLRNNGVGYGMTSLNCFNVFYGLKLIQKHLDKLNLDPEEKNILDFNNLINIINTGEGEITSYIDNQVLDTLFEMKKNYVYHPEKNNKNRHLADFLFHQIPRDVSDDVWVELITKIDKLPIGYDDTKKVNLAGKIYEYFIGRDHNAISELGAFFTDRHIVDFIYDKIKPELNKDNTIKTMIDPFGGSGGFTLNYAYYLRNNYKNIDWLKNNDKIFHFDMQKDVVNMTGIEMFAITGVMPNRDYNYKRINSFNYEFTIKNIKQYYDYVISNPPYGGDKYIKTAEHIKKELIITELKKNIKKLESDKTEQNIKKIKIQKEQITTINKELDNYIKIQNTQMINYNTCSKRIKEFCSKHNIDPKYVNDKEAASLILLVDLLAENGIAALVLKEGVFFDNKYSKLREIVTKNYDITNIISVPANAFENTTTKTSIIILCNNGPTENITFSELIVETEQENIFIEDKEGRIGLEKYKGEISNVYEKILCNASFESLSKGTSVSSKGKNKETNTRYDWSWNYKNYNISTHFVFKDGDIINMPKNYKLVKFGDIFKFKPKTKHQASKENPTGKYRFYTSGNTVKYCNFTDINDPENNYLIFGNVGNGSLFIDNCFAYSYNNIVSYSDNKIYTYYFYLYIKFFWEEYVKHLYNGSIIGSIQKENLLNMQIPIPEDIKTIETQILELKQLHDEITKNTESIPEKEKEICGLIEKLTSEGKEGIDYDVYRLGDICKLQDGYDFYRHEMDDPISKPNINYPLLKINSDENKDYVMINSKYDKYIVKKNDIVIGTKGTCGLVRRVKIDTGYHKHGLLKITDIQDIINNEYLYYIIKNTFNDNFIKNNTNASVLSNMKKENISSTKIKIIKNDILKKNNLLNMFDFIKSMNDNLERNKIKYQELTRKLFNITTQIISEQNNTDKDTEQIIEPTATEEKTKKIQQKTKKTKKNTTKPIKPKIKAQLSEITTLIELGQNNKDIKNKKDKKYKYSFYTSDETKYCHEPLYSGQYILCTRVEHNQGDFKLVNEDFFGISNDIIIMKLKDEYKKYYEQVFEYLKTNFNYKEFIEKDPVFIKKNNKNVKTAYIGLKHFKNFMIEL</sequence>
<evidence type="ECO:0000256" key="5">
    <source>
        <dbReference type="ARBA" id="ARBA00022747"/>
    </source>
</evidence>
<dbReference type="Gene3D" id="3.90.220.20">
    <property type="entry name" value="DNA methylase specificity domains"/>
    <property type="match status" value="2"/>
</dbReference>
<dbReference type="InterPro" id="IPR029063">
    <property type="entry name" value="SAM-dependent_MTases_sf"/>
</dbReference>
<dbReference type="EC" id="2.1.1.72" evidence="2"/>
<dbReference type="SUPFAM" id="SSF53335">
    <property type="entry name" value="S-adenosyl-L-methionine-dependent methyltransferases"/>
    <property type="match status" value="1"/>
</dbReference>
<dbReference type="GO" id="GO:0032259">
    <property type="term" value="P:methylation"/>
    <property type="evidence" value="ECO:0007669"/>
    <property type="project" value="UniProtKB-KW"/>
</dbReference>
<feature type="coiled-coil region" evidence="8">
    <location>
        <begin position="311"/>
        <end position="338"/>
    </location>
</feature>
<dbReference type="SUPFAM" id="SSF116734">
    <property type="entry name" value="DNA methylase specificity domain"/>
    <property type="match status" value="2"/>
</dbReference>
<dbReference type="CDD" id="cd16961">
    <property type="entry name" value="RMtype1_S_TRD-CR_like"/>
    <property type="match status" value="1"/>
</dbReference>
<evidence type="ECO:0000313" key="10">
    <source>
        <dbReference type="EMBL" id="ARF10158.1"/>
    </source>
</evidence>
<dbReference type="InterPro" id="IPR044946">
    <property type="entry name" value="Restrct_endonuc_typeI_TRD_sf"/>
</dbReference>
<reference evidence="10" key="1">
    <citation type="journal article" date="2017" name="Science">
        <title>Giant viruses with an expanded complement of translation system components.</title>
        <authorList>
            <person name="Schulz F."/>
            <person name="Yutin N."/>
            <person name="Ivanova N.N."/>
            <person name="Ortega D.R."/>
            <person name="Lee T.K."/>
            <person name="Vierheilig J."/>
            <person name="Daims H."/>
            <person name="Horn M."/>
            <person name="Wagner M."/>
            <person name="Jensen G.J."/>
            <person name="Kyrpides N.C."/>
            <person name="Koonin E.V."/>
            <person name="Woyke T."/>
        </authorList>
    </citation>
    <scope>NUCLEOTIDE SEQUENCE</scope>
    <source>
        <strain evidence="10">HKV1</strain>
    </source>
</reference>
<dbReference type="InterPro" id="IPR002052">
    <property type="entry name" value="DNA_methylase_N6_adenine_CS"/>
</dbReference>
<name>A0A1V0SEU4_9VIRU</name>
<dbReference type="Pfam" id="PF01420">
    <property type="entry name" value="Methylase_S"/>
    <property type="match status" value="2"/>
</dbReference>
<keyword evidence="6" id="KW-0238">DNA-binding</keyword>
<dbReference type="EMBL" id="KY684103">
    <property type="protein sequence ID" value="ARF10158.1"/>
    <property type="molecule type" value="Genomic_DNA"/>
</dbReference>
<gene>
    <name evidence="10" type="ORF">Hokovirus_1_37</name>
</gene>
<dbReference type="PANTHER" id="PTHR33841:SF1">
    <property type="entry name" value="DNA METHYLTRANSFERASE A"/>
    <property type="match status" value="1"/>
</dbReference>
<dbReference type="GO" id="GO:0009007">
    <property type="term" value="F:site-specific DNA-methyltransferase (adenine-specific) activity"/>
    <property type="evidence" value="ECO:0007669"/>
    <property type="project" value="UniProtKB-EC"/>
</dbReference>
<dbReference type="GO" id="GO:0003677">
    <property type="term" value="F:DNA binding"/>
    <property type="evidence" value="ECO:0007669"/>
    <property type="project" value="UniProtKB-KW"/>
</dbReference>
<dbReference type="PROSITE" id="PS00092">
    <property type="entry name" value="N6_MTASE"/>
    <property type="match status" value="1"/>
</dbReference>
<protein>
    <recommendedName>
        <fullName evidence="2">site-specific DNA-methyltransferase (adenine-specific)</fullName>
        <ecNumber evidence="2">2.1.1.72</ecNumber>
    </recommendedName>
</protein>
<evidence type="ECO:0000256" key="8">
    <source>
        <dbReference type="SAM" id="Coils"/>
    </source>
</evidence>
<accession>A0A1V0SEU4</accession>
<keyword evidence="5" id="KW-0680">Restriction system</keyword>
<dbReference type="PRINTS" id="PR00507">
    <property type="entry name" value="N12N6MTFRASE"/>
</dbReference>
<proteinExistence type="inferred from homology"/>
<dbReference type="InterPro" id="IPR050953">
    <property type="entry name" value="N4_N6_ade-DNA_methylase"/>
</dbReference>
<evidence type="ECO:0000256" key="3">
    <source>
        <dbReference type="ARBA" id="ARBA00022603"/>
    </source>
</evidence>
<dbReference type="InterPro" id="IPR000055">
    <property type="entry name" value="Restrct_endonuc_typeI_TRD"/>
</dbReference>
<evidence type="ECO:0000256" key="7">
    <source>
        <dbReference type="ARBA" id="ARBA00047942"/>
    </source>
</evidence>
<evidence type="ECO:0000259" key="9">
    <source>
        <dbReference type="Pfam" id="PF01420"/>
    </source>
</evidence>
<keyword evidence="8" id="KW-0175">Coiled coil</keyword>
<evidence type="ECO:0000256" key="1">
    <source>
        <dbReference type="ARBA" id="ARBA00010923"/>
    </source>
</evidence>
<evidence type="ECO:0000256" key="4">
    <source>
        <dbReference type="ARBA" id="ARBA00022679"/>
    </source>
</evidence>
<keyword evidence="4 10" id="KW-0808">Transferase</keyword>
<comment type="catalytic activity">
    <reaction evidence="7">
        <text>a 2'-deoxyadenosine in DNA + S-adenosyl-L-methionine = an N(6)-methyl-2'-deoxyadenosine in DNA + S-adenosyl-L-homocysteine + H(+)</text>
        <dbReference type="Rhea" id="RHEA:15197"/>
        <dbReference type="Rhea" id="RHEA-COMP:12418"/>
        <dbReference type="Rhea" id="RHEA-COMP:12419"/>
        <dbReference type="ChEBI" id="CHEBI:15378"/>
        <dbReference type="ChEBI" id="CHEBI:57856"/>
        <dbReference type="ChEBI" id="CHEBI:59789"/>
        <dbReference type="ChEBI" id="CHEBI:90615"/>
        <dbReference type="ChEBI" id="CHEBI:90616"/>
        <dbReference type="EC" id="2.1.1.72"/>
    </reaction>
</comment>
<dbReference type="Gene3D" id="3.40.50.150">
    <property type="entry name" value="Vaccinia Virus protein VP39"/>
    <property type="match status" value="1"/>
</dbReference>
<evidence type="ECO:0000256" key="6">
    <source>
        <dbReference type="ARBA" id="ARBA00023125"/>
    </source>
</evidence>
<evidence type="ECO:0000256" key="2">
    <source>
        <dbReference type="ARBA" id="ARBA00011900"/>
    </source>
</evidence>
<dbReference type="PANTHER" id="PTHR33841">
    <property type="entry name" value="DNA METHYLTRANSFERASE YEEA-RELATED"/>
    <property type="match status" value="1"/>
</dbReference>
<dbReference type="GO" id="GO:0009307">
    <property type="term" value="P:DNA restriction-modification system"/>
    <property type="evidence" value="ECO:0007669"/>
    <property type="project" value="UniProtKB-KW"/>
</dbReference>
<keyword evidence="3 10" id="KW-0489">Methyltransferase</keyword>
<organism evidence="10">
    <name type="scientific">Hokovirus HKV1</name>
    <dbReference type="NCBI Taxonomy" id="1977638"/>
    <lineage>
        <taxon>Viruses</taxon>
        <taxon>Varidnaviria</taxon>
        <taxon>Bamfordvirae</taxon>
        <taxon>Nucleocytoviricota</taxon>
        <taxon>Megaviricetes</taxon>
        <taxon>Imitervirales</taxon>
        <taxon>Mimiviridae</taxon>
        <taxon>Klosneuvirinae</taxon>
        <taxon>Hokovirus</taxon>
    </lineage>
</organism>
<feature type="domain" description="Type I restriction modification DNA specificity" evidence="9">
    <location>
        <begin position="555"/>
        <end position="706"/>
    </location>
</feature>
<comment type="similarity">
    <text evidence="1">Belongs to the type-I restriction system S methylase family.</text>
</comment>
<feature type="domain" description="Type I restriction modification DNA specificity" evidence="9">
    <location>
        <begin position="734"/>
        <end position="875"/>
    </location>
</feature>